<evidence type="ECO:0000313" key="2">
    <source>
        <dbReference type="Proteomes" id="UP000002027"/>
    </source>
</evidence>
<gene>
    <name evidence="1" type="ordered locus">Sthe_2442</name>
</gene>
<dbReference type="InterPro" id="IPR011990">
    <property type="entry name" value="TPR-like_helical_dom_sf"/>
</dbReference>
<sequence>MTYPDARVVAAVTSRFVPLRLDLFRDPREVVRPLNVIWTPTILFADRRGTVHYRSLNFLPPDLFLTLLDLGEAWVDLHWSRTDHAIELLRGAYERDPDGALAPEVLYRLGIAVYLKTRSDPEMYKVWDILRARFPDSIWAARVP</sequence>
<dbReference type="KEGG" id="sti:Sthe_2442"/>
<evidence type="ECO:0008006" key="3">
    <source>
        <dbReference type="Google" id="ProtNLM"/>
    </source>
</evidence>
<reference evidence="1 2" key="2">
    <citation type="journal article" date="2010" name="Stand. Genomic Sci.">
        <title>Complete genome sequence of Desulfohalobium retbaense type strain (HR(100)).</title>
        <authorList>
            <person name="Spring S."/>
            <person name="Nolan M."/>
            <person name="Lapidus A."/>
            <person name="Glavina Del Rio T."/>
            <person name="Copeland A."/>
            <person name="Tice H."/>
            <person name="Cheng J.F."/>
            <person name="Lucas S."/>
            <person name="Land M."/>
            <person name="Chen F."/>
            <person name="Bruce D."/>
            <person name="Goodwin L."/>
            <person name="Pitluck S."/>
            <person name="Ivanova N."/>
            <person name="Mavromatis K."/>
            <person name="Mikhailova N."/>
            <person name="Pati A."/>
            <person name="Chen A."/>
            <person name="Palaniappan K."/>
            <person name="Hauser L."/>
            <person name="Chang Y.J."/>
            <person name="Jeffries C.D."/>
            <person name="Munk C."/>
            <person name="Kiss H."/>
            <person name="Chain P."/>
            <person name="Han C."/>
            <person name="Brettin T."/>
            <person name="Detter J.C."/>
            <person name="Schuler E."/>
            <person name="Goker M."/>
            <person name="Rohde M."/>
            <person name="Bristow J."/>
            <person name="Eisen J.A."/>
            <person name="Markowitz V."/>
            <person name="Hugenholtz P."/>
            <person name="Kyrpides N.C."/>
            <person name="Klenk H.P."/>
        </authorList>
    </citation>
    <scope>NUCLEOTIDE SEQUENCE [LARGE SCALE GENOMIC DNA]</scope>
    <source>
        <strain evidence="2">ATCC 49802 / DSM 20745 / S 6022</strain>
    </source>
</reference>
<dbReference type="STRING" id="479434.Sthe_2442"/>
<evidence type="ECO:0000313" key="1">
    <source>
        <dbReference type="EMBL" id="ACZ39857.1"/>
    </source>
</evidence>
<accession>D1C7Y6</accession>
<dbReference type="EMBL" id="CP001823">
    <property type="protein sequence ID" value="ACZ39857.1"/>
    <property type="molecule type" value="Genomic_DNA"/>
</dbReference>
<proteinExistence type="predicted"/>
<dbReference type="eggNOG" id="COG1729">
    <property type="taxonomic scope" value="Bacteria"/>
</dbReference>
<keyword evidence="2" id="KW-1185">Reference proteome</keyword>
<dbReference type="Gene3D" id="1.25.40.10">
    <property type="entry name" value="Tetratricopeptide repeat domain"/>
    <property type="match status" value="1"/>
</dbReference>
<dbReference type="AlphaFoldDB" id="D1C7Y6"/>
<organism evidence="1 2">
    <name type="scientific">Sphaerobacter thermophilus (strain ATCC 49802 / DSM 20745 / KCCM 41009 / NCIMB 13125 / S 6022)</name>
    <dbReference type="NCBI Taxonomy" id="479434"/>
    <lineage>
        <taxon>Bacteria</taxon>
        <taxon>Pseudomonadati</taxon>
        <taxon>Thermomicrobiota</taxon>
        <taxon>Thermomicrobia</taxon>
        <taxon>Sphaerobacterales</taxon>
        <taxon>Sphaerobacterineae</taxon>
        <taxon>Sphaerobacteraceae</taxon>
        <taxon>Sphaerobacter</taxon>
    </lineage>
</organism>
<name>D1C7Y6_SPHTD</name>
<dbReference type="OrthoDB" id="9811036at2"/>
<dbReference type="Proteomes" id="UP000002027">
    <property type="component" value="Chromosome 1"/>
</dbReference>
<protein>
    <recommendedName>
        <fullName evidence="3">Thioredoxin-like fold domain-containing protein</fullName>
    </recommendedName>
</protein>
<dbReference type="InParanoid" id="D1C7Y6"/>
<reference evidence="2" key="1">
    <citation type="submission" date="2009-11" db="EMBL/GenBank/DDBJ databases">
        <title>The complete chromosome 1 of Sphaerobacter thermophilus DSM 20745.</title>
        <authorList>
            <person name="Lucas S."/>
            <person name="Copeland A."/>
            <person name="Lapidus A."/>
            <person name="Glavina del Rio T."/>
            <person name="Dalin E."/>
            <person name="Tice H."/>
            <person name="Bruce D."/>
            <person name="Goodwin L."/>
            <person name="Pitluck S."/>
            <person name="Kyrpides N."/>
            <person name="Mavromatis K."/>
            <person name="Ivanova N."/>
            <person name="Mikhailova N."/>
            <person name="LaButti K.M."/>
            <person name="Clum A."/>
            <person name="Sun H.I."/>
            <person name="Brettin T."/>
            <person name="Detter J.C."/>
            <person name="Han C."/>
            <person name="Larimer F."/>
            <person name="Land M."/>
            <person name="Hauser L."/>
            <person name="Markowitz V."/>
            <person name="Cheng J.F."/>
            <person name="Hugenholtz P."/>
            <person name="Woyke T."/>
            <person name="Wu D."/>
            <person name="Steenblock K."/>
            <person name="Schneider S."/>
            <person name="Pukall R."/>
            <person name="Goeker M."/>
            <person name="Klenk H.P."/>
            <person name="Eisen J.A."/>
        </authorList>
    </citation>
    <scope>NUCLEOTIDE SEQUENCE [LARGE SCALE GENOMIC DNA]</scope>
    <source>
        <strain evidence="2">ATCC 49802 / DSM 20745 / S 6022</strain>
    </source>
</reference>
<dbReference type="HOGENOM" id="CLU_124905_0_0_0"/>
<dbReference type="RefSeq" id="WP_012872897.1">
    <property type="nucleotide sequence ID" value="NC_013523.1"/>
</dbReference>